<keyword evidence="2 6" id="KW-0349">Heme</keyword>
<dbReference type="PRINTS" id="PR00607">
    <property type="entry name" value="CYTCHROMECIE"/>
</dbReference>
<evidence type="ECO:0000256" key="7">
    <source>
        <dbReference type="SAM" id="MobiDB-lite"/>
    </source>
</evidence>
<protein>
    <submittedName>
        <fullName evidence="10">Cytochrome C</fullName>
    </submittedName>
</protein>
<keyword evidence="5 6" id="KW-0408">Iron</keyword>
<keyword evidence="3 6" id="KW-0479">Metal-binding</keyword>
<feature type="compositionally biased region" description="Low complexity" evidence="7">
    <location>
        <begin position="179"/>
        <end position="245"/>
    </location>
</feature>
<keyword evidence="1" id="KW-0813">Transport</keyword>
<dbReference type="SUPFAM" id="SSF46626">
    <property type="entry name" value="Cytochrome c"/>
    <property type="match status" value="2"/>
</dbReference>
<feature type="compositionally biased region" description="Basic and acidic residues" evidence="7">
    <location>
        <begin position="158"/>
        <end position="178"/>
    </location>
</feature>
<dbReference type="PROSITE" id="PS51009">
    <property type="entry name" value="CYTCII"/>
    <property type="match status" value="1"/>
</dbReference>
<dbReference type="InterPro" id="IPR036909">
    <property type="entry name" value="Cyt_c-like_dom_sf"/>
</dbReference>
<dbReference type="PROSITE" id="PS51007">
    <property type="entry name" value="CYTC"/>
    <property type="match status" value="2"/>
</dbReference>
<keyword evidence="8" id="KW-0812">Transmembrane</keyword>
<name>V8FUA9_9BURK</name>
<feature type="region of interest" description="Disordered" evidence="7">
    <location>
        <begin position="155"/>
        <end position="245"/>
    </location>
</feature>
<evidence type="ECO:0000256" key="1">
    <source>
        <dbReference type="ARBA" id="ARBA00022448"/>
    </source>
</evidence>
<accession>V8FUA9</accession>
<keyword evidence="11" id="KW-1185">Reference proteome</keyword>
<evidence type="ECO:0000256" key="3">
    <source>
        <dbReference type="ARBA" id="ARBA00022723"/>
    </source>
</evidence>
<evidence type="ECO:0000313" key="11">
    <source>
        <dbReference type="Proteomes" id="UP000018766"/>
    </source>
</evidence>
<dbReference type="EMBL" id="AYSV01000115">
    <property type="protein sequence ID" value="ETD67740.1"/>
    <property type="molecule type" value="Genomic_DNA"/>
</dbReference>
<evidence type="ECO:0000256" key="5">
    <source>
        <dbReference type="ARBA" id="ARBA00023004"/>
    </source>
</evidence>
<sequence>MSTNANKSSQTLLKLALVLLLPIILIIILIKTFSSSDTDPALLTSDAIEDRIAPVAKYNTGAPAITLDSGKKGPLTGEEVYKSVCMSCHDAGLAGAPKKGDSAAWAPRIAQGEATLFKHALEGFNGMPSRGGNPKLSDLEVQRAVVFMANASGGKLAEPADKGADANKVDDKKADKPAEAALATVTEAKPAEAAPAAATEAKPAEAAPAAATEAKPAEASPAATTEAKPDETAPAAAAPAPAATKGTVDIEKAKALFNSKACSACHSVEAQVVGPAFNDVSAKYSDPATVAASIKGGSSGKWGAVPMPPNPVSDEEAQILAEWIVSLKN</sequence>
<dbReference type="GO" id="GO:0009055">
    <property type="term" value="F:electron transfer activity"/>
    <property type="evidence" value="ECO:0007669"/>
    <property type="project" value="InterPro"/>
</dbReference>
<dbReference type="PATRIC" id="fig|1414851.3.peg.2301"/>
<feature type="domain" description="Cytochrome c" evidence="9">
    <location>
        <begin position="248"/>
        <end position="328"/>
    </location>
</feature>
<dbReference type="PANTHER" id="PTHR40942:SF4">
    <property type="entry name" value="CYTOCHROME C5"/>
    <property type="match status" value="1"/>
</dbReference>
<gene>
    <name evidence="10" type="ORF">V757_11025</name>
</gene>
<evidence type="ECO:0000256" key="6">
    <source>
        <dbReference type="PROSITE-ProRule" id="PRU00433"/>
    </source>
</evidence>
<evidence type="ECO:0000256" key="2">
    <source>
        <dbReference type="ARBA" id="ARBA00022617"/>
    </source>
</evidence>
<keyword evidence="8" id="KW-0472">Membrane</keyword>
<dbReference type="Pfam" id="PF13442">
    <property type="entry name" value="Cytochrome_CBB3"/>
    <property type="match status" value="1"/>
</dbReference>
<dbReference type="InterPro" id="IPR002323">
    <property type="entry name" value="Cyt_CIE"/>
</dbReference>
<reference evidence="10 11" key="1">
    <citation type="submission" date="2013-11" db="EMBL/GenBank/DDBJ databases">
        <title>Genomic analysis of Pelistega sp. HM-7.</title>
        <authorList>
            <person name="Kumbhare S.V."/>
            <person name="Shetty S.A."/>
            <person name="Sharma O."/>
            <person name="Dhotre D.P."/>
        </authorList>
    </citation>
    <scope>NUCLEOTIDE SEQUENCE [LARGE SCALE GENOMIC DNA]</scope>
    <source>
        <strain evidence="10 11">HM-7</strain>
    </source>
</reference>
<feature type="domain" description="Cytochrome c" evidence="9">
    <location>
        <begin position="72"/>
        <end position="152"/>
    </location>
</feature>
<evidence type="ECO:0000259" key="9">
    <source>
        <dbReference type="PROSITE" id="PS51007"/>
    </source>
</evidence>
<dbReference type="AlphaFoldDB" id="V8FUA9"/>
<proteinExistence type="predicted"/>
<evidence type="ECO:0000256" key="8">
    <source>
        <dbReference type="SAM" id="Phobius"/>
    </source>
</evidence>
<feature type="transmembrane region" description="Helical" evidence="8">
    <location>
        <begin position="12"/>
        <end position="30"/>
    </location>
</feature>
<dbReference type="PANTHER" id="PTHR40942">
    <property type="match status" value="1"/>
</dbReference>
<keyword evidence="8" id="KW-1133">Transmembrane helix</keyword>
<dbReference type="Gene3D" id="1.10.760.10">
    <property type="entry name" value="Cytochrome c-like domain"/>
    <property type="match status" value="2"/>
</dbReference>
<dbReference type="RefSeq" id="WP_023952717.1">
    <property type="nucleotide sequence ID" value="NZ_AYSV01000115.1"/>
</dbReference>
<dbReference type="Proteomes" id="UP000018766">
    <property type="component" value="Unassembled WGS sequence"/>
</dbReference>
<evidence type="ECO:0000256" key="4">
    <source>
        <dbReference type="ARBA" id="ARBA00022982"/>
    </source>
</evidence>
<keyword evidence="4" id="KW-0249">Electron transport</keyword>
<evidence type="ECO:0000313" key="10">
    <source>
        <dbReference type="EMBL" id="ETD67740.1"/>
    </source>
</evidence>
<organism evidence="10 11">
    <name type="scientific">Pelistega indica</name>
    <dbReference type="NCBI Taxonomy" id="1414851"/>
    <lineage>
        <taxon>Bacteria</taxon>
        <taxon>Pseudomonadati</taxon>
        <taxon>Pseudomonadota</taxon>
        <taxon>Betaproteobacteria</taxon>
        <taxon>Burkholderiales</taxon>
        <taxon>Alcaligenaceae</taxon>
        <taxon>Pelistega</taxon>
    </lineage>
</organism>
<comment type="caution">
    <text evidence="10">The sequence shown here is derived from an EMBL/GenBank/DDBJ whole genome shotgun (WGS) entry which is preliminary data.</text>
</comment>
<dbReference type="InterPro" id="IPR002321">
    <property type="entry name" value="Cyt_c_II"/>
</dbReference>
<dbReference type="Pfam" id="PF00034">
    <property type="entry name" value="Cytochrom_C"/>
    <property type="match status" value="1"/>
</dbReference>
<dbReference type="GO" id="GO:0005506">
    <property type="term" value="F:iron ion binding"/>
    <property type="evidence" value="ECO:0007669"/>
    <property type="project" value="InterPro"/>
</dbReference>
<dbReference type="GO" id="GO:0020037">
    <property type="term" value="F:heme binding"/>
    <property type="evidence" value="ECO:0007669"/>
    <property type="project" value="InterPro"/>
</dbReference>
<dbReference type="InterPro" id="IPR009056">
    <property type="entry name" value="Cyt_c-like_dom"/>
</dbReference>